<evidence type="ECO:0000256" key="1">
    <source>
        <dbReference type="ARBA" id="ARBA00022490"/>
    </source>
</evidence>
<evidence type="ECO:0000256" key="4">
    <source>
        <dbReference type="ARBA" id="ARBA00023054"/>
    </source>
</evidence>
<dbReference type="InterPro" id="IPR003395">
    <property type="entry name" value="RecF/RecN/SMC_N"/>
</dbReference>
<dbReference type="CDD" id="cd03278">
    <property type="entry name" value="ABC_SMC_barmotin"/>
    <property type="match status" value="1"/>
</dbReference>
<dbReference type="Gene3D" id="1.20.1060.20">
    <property type="match status" value="1"/>
</dbReference>
<dbReference type="Gene3D" id="3.30.70.1620">
    <property type="match status" value="1"/>
</dbReference>
<organism evidence="8">
    <name type="scientific">Ignavibacterium album</name>
    <dbReference type="NCBI Taxonomy" id="591197"/>
    <lineage>
        <taxon>Bacteria</taxon>
        <taxon>Pseudomonadati</taxon>
        <taxon>Ignavibacteriota</taxon>
        <taxon>Ignavibacteria</taxon>
        <taxon>Ignavibacteriales</taxon>
        <taxon>Ignavibacteriaceae</taxon>
        <taxon>Ignavibacterium</taxon>
    </lineage>
</organism>
<dbReference type="SUPFAM" id="SSF57997">
    <property type="entry name" value="Tropomyosin"/>
    <property type="match status" value="1"/>
</dbReference>
<comment type="function">
    <text evidence="6">Required for chromosome condensation and partitioning.</text>
</comment>
<dbReference type="GO" id="GO:0016887">
    <property type="term" value="F:ATP hydrolysis activity"/>
    <property type="evidence" value="ECO:0007669"/>
    <property type="project" value="InterPro"/>
</dbReference>
<dbReference type="NCBIfam" id="TIGR02168">
    <property type="entry name" value="SMC_prok_B"/>
    <property type="match status" value="1"/>
</dbReference>
<feature type="coiled-coil region" evidence="6">
    <location>
        <begin position="738"/>
        <end position="954"/>
    </location>
</feature>
<dbReference type="GO" id="GO:0006260">
    <property type="term" value="P:DNA replication"/>
    <property type="evidence" value="ECO:0007669"/>
    <property type="project" value="UniProtKB-UniRule"/>
</dbReference>
<comment type="similarity">
    <text evidence="6">Belongs to the SMC family.</text>
</comment>
<feature type="domain" description="SMC hinge" evidence="7">
    <location>
        <begin position="521"/>
        <end position="650"/>
    </location>
</feature>
<dbReference type="GO" id="GO:0030261">
    <property type="term" value="P:chromosome condensation"/>
    <property type="evidence" value="ECO:0007669"/>
    <property type="project" value="InterPro"/>
</dbReference>
<dbReference type="PIRSF" id="PIRSF005719">
    <property type="entry name" value="SMC"/>
    <property type="match status" value="1"/>
</dbReference>
<dbReference type="Pfam" id="PF02463">
    <property type="entry name" value="SMC_N"/>
    <property type="match status" value="1"/>
</dbReference>
<dbReference type="SUPFAM" id="SSF52540">
    <property type="entry name" value="P-loop containing nucleoside triphosphate hydrolases"/>
    <property type="match status" value="1"/>
</dbReference>
<dbReference type="SUPFAM" id="SSF75553">
    <property type="entry name" value="Smc hinge domain"/>
    <property type="match status" value="1"/>
</dbReference>
<gene>
    <name evidence="6 8" type="primary">smc</name>
    <name evidence="8" type="ORF">ENS56_08960</name>
</gene>
<feature type="coiled-coil region" evidence="6">
    <location>
        <begin position="255"/>
        <end position="282"/>
    </location>
</feature>
<evidence type="ECO:0000256" key="6">
    <source>
        <dbReference type="HAMAP-Rule" id="MF_01894"/>
    </source>
</evidence>
<dbReference type="Pfam" id="PF06470">
    <property type="entry name" value="SMC_hinge"/>
    <property type="match status" value="1"/>
</dbReference>
<dbReference type="GO" id="GO:0005737">
    <property type="term" value="C:cytoplasm"/>
    <property type="evidence" value="ECO:0007669"/>
    <property type="project" value="UniProtKB-SubCell"/>
</dbReference>
<keyword evidence="2 6" id="KW-0547">Nucleotide-binding</keyword>
<dbReference type="Gene3D" id="3.40.50.300">
    <property type="entry name" value="P-loop containing nucleotide triphosphate hydrolases"/>
    <property type="match status" value="2"/>
</dbReference>
<comment type="caution">
    <text evidence="8">The sequence shown here is derived from an EMBL/GenBank/DDBJ whole genome shotgun (WGS) entry which is preliminary data.</text>
</comment>
<keyword evidence="5 6" id="KW-0238">DNA-binding</keyword>
<keyword evidence="4 6" id="KW-0175">Coiled coil</keyword>
<feature type="coiled-coil region" evidence="6">
    <location>
        <begin position="311"/>
        <end position="506"/>
    </location>
</feature>
<reference evidence="8" key="1">
    <citation type="journal article" date="2020" name="mSystems">
        <title>Genome- and Community-Level Interaction Insights into Carbon Utilization and Element Cycling Functions of Hydrothermarchaeota in Hydrothermal Sediment.</title>
        <authorList>
            <person name="Zhou Z."/>
            <person name="Liu Y."/>
            <person name="Xu W."/>
            <person name="Pan J."/>
            <person name="Luo Z.H."/>
            <person name="Li M."/>
        </authorList>
    </citation>
    <scope>NUCLEOTIDE SEQUENCE [LARGE SCALE GENOMIC DNA]</scope>
    <source>
        <strain evidence="8">SpSt-500</strain>
    </source>
</reference>
<evidence type="ECO:0000259" key="7">
    <source>
        <dbReference type="SMART" id="SM00968"/>
    </source>
</evidence>
<dbReference type="InterPro" id="IPR011890">
    <property type="entry name" value="SMC_prok"/>
</dbReference>
<dbReference type="GO" id="GO:0005524">
    <property type="term" value="F:ATP binding"/>
    <property type="evidence" value="ECO:0007669"/>
    <property type="project" value="UniProtKB-UniRule"/>
</dbReference>
<dbReference type="InterPro" id="IPR010935">
    <property type="entry name" value="SMC_hinge"/>
</dbReference>
<protein>
    <recommendedName>
        <fullName evidence="6">Chromosome partition protein Smc</fullName>
    </recommendedName>
</protein>
<proteinExistence type="inferred from homology"/>
<comment type="domain">
    <text evidence="6">Contains large globular domains required for ATP hydrolysis at each terminus and a third globular domain forming a flexible hinge near the middle of the molecule. These domains are separated by coiled-coil structures.</text>
</comment>
<evidence type="ECO:0000256" key="2">
    <source>
        <dbReference type="ARBA" id="ARBA00022741"/>
    </source>
</evidence>
<dbReference type="PANTHER" id="PTHR43977">
    <property type="entry name" value="STRUCTURAL MAINTENANCE OF CHROMOSOMES PROTEIN 3"/>
    <property type="match status" value="1"/>
</dbReference>
<feature type="coiled-coil region" evidence="6">
    <location>
        <begin position="181"/>
        <end position="215"/>
    </location>
</feature>
<comment type="subcellular location">
    <subcellularLocation>
        <location evidence="6">Cytoplasm</location>
    </subcellularLocation>
</comment>
<comment type="subunit">
    <text evidence="6">Homodimer.</text>
</comment>
<dbReference type="InterPro" id="IPR024704">
    <property type="entry name" value="SMC"/>
</dbReference>
<evidence type="ECO:0000256" key="5">
    <source>
        <dbReference type="ARBA" id="ARBA00023125"/>
    </source>
</evidence>
<keyword evidence="3 6" id="KW-0067">ATP-binding</keyword>
<sequence length="1198" mass="138928">MYLSKLEIFGFKSFAQKTVINFNEGITSIVGPNGCGKTNVVDAIRWCLGEQRSGVLRSDKMENVIFNGTANRKPMGMAEVSLTIHNTKGILPTEYTDVTITRRIFRSGESEYLLNKNICRLKDITNLFMDTGIGANAYSVIELKMVETILSSKAEERRILFEEAAGVNKYKLRRRLALRKLDEVKADLTRVNDIVSEVEKKVNSLERQAKKADKHTTLSSQLRELELDLAEREFALFHLKIDELKKSREENFQRKIQIESDIARLEDEIRDARDKLLIIESELMEKRNLITEQTDKIYQVQKSISVKDERKNSLEKNKTKFSEELDELESELKNAEELILNGQTNLQKLDEELKTKESEKIKIEERLSQLNIKLDEKRNELKTHSELLLEKVKAISSKENDLKNIEKSLNEFYNRIEKLNEKIQNIANTIAKTVGFVEELGIERDETKKKIDEAEQLYVQKQNEKLKLESELSHLKEKEVEQKSLIKALKEKVEFIQNLIENLEGVSKGAKALLENKSLLRGETTILAHIGNTDEKYRFAVEASLRNNLNNILVESLDDLLKGIEYLRNKKIGKASFFFPPNGNQQKQNIFDKLQSYLLKRKAKKLSGESGFIGWTIDFIETEAKWKNFFNKILQRTCVVDELKTAFALFKKYPEFNFSTLNGDFISSDGIIEAGSEPKLDDSLFGRKQLLENLKNELPVHEHKLIELQKEILWKEEKINAIDLTVLSERGRMLVNDLANVEKQISQFEYEIKKSNDESDKTQKEIQELAALANDLDNQKIKVSQELEALKSEQELLDAKQKSLDEEFRKVRNDNQETLNLLNNLKIEIERNIGEIKNTNNAITRAEESILSIRTTIERRKNDIASAISEMQTIQEELESDNITLQQLETAKDELNKLLEEVDNRYKQSRAEVSKKENELKQLRNERELLSNEIHKSEIELKELEMRKDSLIEHIKESYSLNLEKKTFDDLDTFNFTERHSQVQEIKEKIKSLGPINLLAYSEYEEEKQRLEFLHKQRDDLIESEKDVIKTIEEINQTAQAQFKETFDKIRENFIKIFRTLFDPGDEADLRLEENEDPLEAKIEIIAKPRGKRPQSIDLLSGGEKTLTAIALLFAIYLVKPSPFCILDEIDAPLDDANIDRFTRILHEFKKDTQFIVVTHNKRTMEAAETMYGVTMQEEGVSKLVAVRFNEDFDFVDK</sequence>
<keyword evidence="1 6" id="KW-0963">Cytoplasm</keyword>
<evidence type="ECO:0000256" key="3">
    <source>
        <dbReference type="ARBA" id="ARBA00022840"/>
    </source>
</evidence>
<feature type="binding site" evidence="6">
    <location>
        <begin position="32"/>
        <end position="39"/>
    </location>
    <ligand>
        <name>ATP</name>
        <dbReference type="ChEBI" id="CHEBI:30616"/>
    </ligand>
</feature>
<dbReference type="InterPro" id="IPR027417">
    <property type="entry name" value="P-loop_NTPase"/>
</dbReference>
<evidence type="ECO:0000313" key="8">
    <source>
        <dbReference type="EMBL" id="HGT48153.1"/>
    </source>
</evidence>
<dbReference type="EMBL" id="DSVI01000010">
    <property type="protein sequence ID" value="HGT48153.1"/>
    <property type="molecule type" value="Genomic_DNA"/>
</dbReference>
<dbReference type="GO" id="GO:0007062">
    <property type="term" value="P:sister chromatid cohesion"/>
    <property type="evidence" value="ECO:0007669"/>
    <property type="project" value="InterPro"/>
</dbReference>
<dbReference type="AlphaFoldDB" id="A0A832D1Z4"/>
<dbReference type="SMART" id="SM00968">
    <property type="entry name" value="SMC_hinge"/>
    <property type="match status" value="1"/>
</dbReference>
<dbReference type="GO" id="GO:0003677">
    <property type="term" value="F:DNA binding"/>
    <property type="evidence" value="ECO:0007669"/>
    <property type="project" value="UniProtKB-UniRule"/>
</dbReference>
<name>A0A832D1Z4_9BACT</name>
<dbReference type="GO" id="GO:0007059">
    <property type="term" value="P:chromosome segregation"/>
    <property type="evidence" value="ECO:0007669"/>
    <property type="project" value="UniProtKB-UniRule"/>
</dbReference>
<dbReference type="InterPro" id="IPR036277">
    <property type="entry name" value="SMC_hinge_sf"/>
</dbReference>
<dbReference type="GO" id="GO:0005694">
    <property type="term" value="C:chromosome"/>
    <property type="evidence" value="ECO:0007669"/>
    <property type="project" value="InterPro"/>
</dbReference>
<accession>A0A832D1Z4</accession>
<feature type="coiled-coil region" evidence="6">
    <location>
        <begin position="1004"/>
        <end position="1042"/>
    </location>
</feature>
<dbReference type="HAMAP" id="MF_01894">
    <property type="entry name" value="Smc_prok"/>
    <property type="match status" value="1"/>
</dbReference>